<reference evidence="1 2" key="1">
    <citation type="submission" date="2021-06" db="EMBL/GenBank/DDBJ databases">
        <title>Caerostris extrusa draft genome.</title>
        <authorList>
            <person name="Kono N."/>
            <person name="Arakawa K."/>
        </authorList>
    </citation>
    <scope>NUCLEOTIDE SEQUENCE [LARGE SCALE GENOMIC DNA]</scope>
</reference>
<proteinExistence type="predicted"/>
<name>A0AAV4Y6G9_CAEEX</name>
<accession>A0AAV4Y6G9</accession>
<dbReference type="Proteomes" id="UP001054945">
    <property type="component" value="Unassembled WGS sequence"/>
</dbReference>
<evidence type="ECO:0000313" key="1">
    <source>
        <dbReference type="EMBL" id="GIZ01810.1"/>
    </source>
</evidence>
<evidence type="ECO:0000313" key="2">
    <source>
        <dbReference type="Proteomes" id="UP001054945"/>
    </source>
</evidence>
<gene>
    <name evidence="1" type="ORF">CEXT_29311</name>
</gene>
<dbReference type="EMBL" id="BPLR01018725">
    <property type="protein sequence ID" value="GIZ01810.1"/>
    <property type="molecule type" value="Genomic_DNA"/>
</dbReference>
<protein>
    <submittedName>
        <fullName evidence="1">Uncharacterized protein</fullName>
    </submittedName>
</protein>
<dbReference type="AlphaFoldDB" id="A0AAV4Y6G9"/>
<comment type="caution">
    <text evidence="1">The sequence shown here is derived from an EMBL/GenBank/DDBJ whole genome shotgun (WGS) entry which is preliminary data.</text>
</comment>
<organism evidence="1 2">
    <name type="scientific">Caerostris extrusa</name>
    <name type="common">Bark spider</name>
    <name type="synonym">Caerostris bankana</name>
    <dbReference type="NCBI Taxonomy" id="172846"/>
    <lineage>
        <taxon>Eukaryota</taxon>
        <taxon>Metazoa</taxon>
        <taxon>Ecdysozoa</taxon>
        <taxon>Arthropoda</taxon>
        <taxon>Chelicerata</taxon>
        <taxon>Arachnida</taxon>
        <taxon>Araneae</taxon>
        <taxon>Araneomorphae</taxon>
        <taxon>Entelegynae</taxon>
        <taxon>Araneoidea</taxon>
        <taxon>Araneidae</taxon>
        <taxon>Caerostris</taxon>
    </lineage>
</organism>
<keyword evidence="2" id="KW-1185">Reference proteome</keyword>
<sequence length="154" mass="18210">MKTFIPIQKVTSSDVFDMIDSNQKIKKKRKRPLSPESFLFIFTVDFKLTFHLLDINVYICDVLQDEPDRYLDSNLKELGLKPYIRLEAISMLKTEMRHDKPLNWENPFCISALQEKELTYQIPFPVIITKLRCKIYQILSWTHLVTLGMLHICS</sequence>